<protein>
    <submittedName>
        <fullName evidence="2">Uncharacterized protein</fullName>
    </submittedName>
</protein>
<reference evidence="2" key="1">
    <citation type="submission" date="2021-10" db="EMBL/GenBank/DDBJ databases">
        <title>Melipona bicolor Genome sequencing and assembly.</title>
        <authorList>
            <person name="Araujo N.S."/>
            <person name="Arias M.C."/>
        </authorList>
    </citation>
    <scope>NUCLEOTIDE SEQUENCE</scope>
    <source>
        <strain evidence="2">USP_2M_L1-L4_2017</strain>
        <tissue evidence="2">Whole body</tissue>
    </source>
</reference>
<accession>A0AA40KVN1</accession>
<feature type="compositionally biased region" description="Polar residues" evidence="1">
    <location>
        <begin position="16"/>
        <end position="30"/>
    </location>
</feature>
<dbReference type="AlphaFoldDB" id="A0AA40KVN1"/>
<keyword evidence="3" id="KW-1185">Reference proteome</keyword>
<gene>
    <name evidence="2" type="ORF">K0M31_007363</name>
</gene>
<evidence type="ECO:0000313" key="3">
    <source>
        <dbReference type="Proteomes" id="UP001177670"/>
    </source>
</evidence>
<evidence type="ECO:0000256" key="1">
    <source>
        <dbReference type="SAM" id="MobiDB-lite"/>
    </source>
</evidence>
<comment type="caution">
    <text evidence="2">The sequence shown here is derived from an EMBL/GenBank/DDBJ whole genome shotgun (WGS) entry which is preliminary data.</text>
</comment>
<feature type="compositionally biased region" description="Basic and acidic residues" evidence="1">
    <location>
        <begin position="43"/>
        <end position="55"/>
    </location>
</feature>
<proteinExistence type="predicted"/>
<name>A0AA40KVN1_9HYME</name>
<feature type="region of interest" description="Disordered" evidence="1">
    <location>
        <begin position="1"/>
        <end position="61"/>
    </location>
</feature>
<organism evidence="2 3">
    <name type="scientific">Melipona bicolor</name>
    <dbReference type="NCBI Taxonomy" id="60889"/>
    <lineage>
        <taxon>Eukaryota</taxon>
        <taxon>Metazoa</taxon>
        <taxon>Ecdysozoa</taxon>
        <taxon>Arthropoda</taxon>
        <taxon>Hexapoda</taxon>
        <taxon>Insecta</taxon>
        <taxon>Pterygota</taxon>
        <taxon>Neoptera</taxon>
        <taxon>Endopterygota</taxon>
        <taxon>Hymenoptera</taxon>
        <taxon>Apocrita</taxon>
        <taxon>Aculeata</taxon>
        <taxon>Apoidea</taxon>
        <taxon>Anthophila</taxon>
        <taxon>Apidae</taxon>
        <taxon>Melipona</taxon>
    </lineage>
</organism>
<dbReference type="EMBL" id="JAHYIQ010000002">
    <property type="protein sequence ID" value="KAK1134581.1"/>
    <property type="molecule type" value="Genomic_DNA"/>
</dbReference>
<dbReference type="Proteomes" id="UP001177670">
    <property type="component" value="Unassembled WGS sequence"/>
</dbReference>
<evidence type="ECO:0000313" key="2">
    <source>
        <dbReference type="EMBL" id="KAK1134581.1"/>
    </source>
</evidence>
<sequence>MEPGEKRPAVIETEEWGTSSRIEKSGSNGKSGEAGRRKSGSGSREEGQKGEREMIGTDVAG</sequence>